<evidence type="ECO:0000313" key="4">
    <source>
        <dbReference type="Proteomes" id="UP001321473"/>
    </source>
</evidence>
<evidence type="ECO:0000256" key="1">
    <source>
        <dbReference type="SAM" id="Phobius"/>
    </source>
</evidence>
<protein>
    <recommendedName>
        <fullName evidence="5">Secreted protein</fullName>
    </recommendedName>
</protein>
<feature type="transmembrane region" description="Helical" evidence="1">
    <location>
        <begin position="653"/>
        <end position="673"/>
    </location>
</feature>
<feature type="chain" id="PRO_5042838168" description="Secreted protein" evidence="2">
    <location>
        <begin position="27"/>
        <end position="997"/>
    </location>
</feature>
<comment type="caution">
    <text evidence="3">The sequence shown here is derived from an EMBL/GenBank/DDBJ whole genome shotgun (WGS) entry which is preliminary data.</text>
</comment>
<dbReference type="AlphaFoldDB" id="A0AAQ4FH91"/>
<gene>
    <name evidence="3" type="ORF">V5799_023683</name>
</gene>
<dbReference type="EMBL" id="JARKHS020002676">
    <property type="protein sequence ID" value="KAK8786520.1"/>
    <property type="molecule type" value="Genomic_DNA"/>
</dbReference>
<feature type="transmembrane region" description="Helical" evidence="1">
    <location>
        <begin position="829"/>
        <end position="853"/>
    </location>
</feature>
<feature type="non-terminal residue" evidence="3">
    <location>
        <position position="997"/>
    </location>
</feature>
<keyword evidence="1" id="KW-0472">Membrane</keyword>
<sequence length="997" mass="107146">MQTLLHQFYFVTQLLVLAYPWCAVLGQVPLEHSTPVYADENHDLPPAACGLPLLVSRPATVGTPPVLCHYKTTALPTPASSSPINCLFSSVRVSGHLRAARIQTLLHPFLFVTQLLVLAYPWCAVFAQVPLELSTPVYADEGHDLPPAACGLPVLVSQPATVGTPPVLCHYKTTALSAPASSSSINCLFSSARISGHRRAARIQTLLHPFLFVSQLLVLAYPCVRVSGHLGAARIQTLLHPFLSVSQLLVLAYPWCAVFAQVPLELSMPVYADEDHDLPPAACGLPVLVSQPATVGTPPVLCHYKTTALSAPVSSSPLNCLFSSVRVSGHLRAAKIQTLLHPFLFVSQLLVLAYPWCAVFAQVPFELSTPVYTDEDHGLPAAACGLPVLVSQPATVGTPPVLCHYKTTAFSAPVSSSPLNCLFSSARVSGHLRAAKIQTLLHPFLFVSQLLVLAYPWCAVFAQVPLELSTPVYADEDHDLPPAACGLPVLVSLPATVGTPPVLCHYKTTALSEPASSSAINCLFSSTCVSWHRRAARMQTLLHPSFFVTLLLVLAYPWCAVLAQVPLELWTPVYADEDHDLPPAACGLPVLVSQPATVGTPPVLCRYKTTALAAPESSSYINCLFSSARVSEHRVRVSGHLRAAKIQTLLHPFLFVTQLLVLAYLWCAVFALVPLELSTPVYADDDHDLNRAACRLPLLAKLPAPVRTPPVLCHYKSTALSAPVSSSPINYLFSIARLLVLAYPWSAVFAQVPLELSTPVYADEDNDLPPAACELPLLASLPSAVRTPPVLCHHKITALSPPASSSSINCLFSSLRFSGHRRAVRIQTLLHPFFFVAELLVLAYLWCAVFALVPLELSTPVYADEDHDLFPAACGLPLLVSQPATVGTPPVLCHNKTTALSPPESSLSINCLFSSMRVITGARLSLVRCLRQVPSELSTPVYAHEDHDLPPAACRLPVPFSQPATVGTPPVLCHYKTTALSAAASSSPRNCLFSSAR</sequence>
<keyword evidence="1" id="KW-0812">Transmembrane</keyword>
<name>A0AAQ4FH91_AMBAM</name>
<keyword evidence="4" id="KW-1185">Reference proteome</keyword>
<dbReference type="Proteomes" id="UP001321473">
    <property type="component" value="Unassembled WGS sequence"/>
</dbReference>
<evidence type="ECO:0000256" key="2">
    <source>
        <dbReference type="SAM" id="SignalP"/>
    </source>
</evidence>
<evidence type="ECO:0008006" key="5">
    <source>
        <dbReference type="Google" id="ProtNLM"/>
    </source>
</evidence>
<accession>A0AAQ4FH91</accession>
<organism evidence="3 4">
    <name type="scientific">Amblyomma americanum</name>
    <name type="common">Lone star tick</name>
    <dbReference type="NCBI Taxonomy" id="6943"/>
    <lineage>
        <taxon>Eukaryota</taxon>
        <taxon>Metazoa</taxon>
        <taxon>Ecdysozoa</taxon>
        <taxon>Arthropoda</taxon>
        <taxon>Chelicerata</taxon>
        <taxon>Arachnida</taxon>
        <taxon>Acari</taxon>
        <taxon>Parasitiformes</taxon>
        <taxon>Ixodida</taxon>
        <taxon>Ixodoidea</taxon>
        <taxon>Ixodidae</taxon>
        <taxon>Amblyomminae</taxon>
        <taxon>Amblyomma</taxon>
    </lineage>
</organism>
<feature type="transmembrane region" description="Helical" evidence="1">
    <location>
        <begin position="541"/>
        <end position="563"/>
    </location>
</feature>
<keyword evidence="1" id="KW-1133">Transmembrane helix</keyword>
<keyword evidence="2" id="KW-0732">Signal</keyword>
<feature type="signal peptide" evidence="2">
    <location>
        <begin position="1"/>
        <end position="26"/>
    </location>
</feature>
<evidence type="ECO:0000313" key="3">
    <source>
        <dbReference type="EMBL" id="KAK8786520.1"/>
    </source>
</evidence>
<reference evidence="3 4" key="1">
    <citation type="journal article" date="2023" name="Arcadia Sci">
        <title>De novo assembly of a long-read Amblyomma americanum tick genome.</title>
        <authorList>
            <person name="Chou S."/>
            <person name="Poskanzer K.E."/>
            <person name="Rollins M."/>
            <person name="Thuy-Boun P.S."/>
        </authorList>
    </citation>
    <scope>NUCLEOTIDE SEQUENCE [LARGE SCALE GENOMIC DNA]</scope>
    <source>
        <strain evidence="3">F_SG_1</strain>
        <tissue evidence="3">Salivary glands</tissue>
    </source>
</reference>
<proteinExistence type="predicted"/>